<dbReference type="PANTHER" id="PTHR16305">
    <property type="entry name" value="TESTICULAR SOLUBLE ADENYLYL CYCLASE"/>
    <property type="match status" value="1"/>
</dbReference>
<dbReference type="SMART" id="SM00421">
    <property type="entry name" value="HTH_LUXR"/>
    <property type="match status" value="1"/>
</dbReference>
<gene>
    <name evidence="4" type="ordered locus">AS9A_0913</name>
</gene>
<organism evidence="4 5">
    <name type="scientific">Hoyosella subflava (strain DSM 45089 / JCM 17490 / NBRC 109087 / DQS3-9A1)</name>
    <name type="common">Amycolicicoccus subflavus</name>
    <dbReference type="NCBI Taxonomy" id="443218"/>
    <lineage>
        <taxon>Bacteria</taxon>
        <taxon>Bacillati</taxon>
        <taxon>Actinomycetota</taxon>
        <taxon>Actinomycetes</taxon>
        <taxon>Mycobacteriales</taxon>
        <taxon>Hoyosellaceae</taxon>
        <taxon>Hoyosella</taxon>
    </lineage>
</organism>
<reference evidence="4 5" key="1">
    <citation type="journal article" date="2011" name="J. Bacteriol.">
        <title>Complete genome sequence of Amycolicicoccus subflavus DQS3-9A1T, an actinomycete isolated from crude oil-polluted soil.</title>
        <authorList>
            <person name="Cai M."/>
            <person name="Chen W.M."/>
            <person name="Nie Y."/>
            <person name="Chi C.Q."/>
            <person name="Wang Y.N."/>
            <person name="Tang Y.Q."/>
            <person name="Li G.Y."/>
            <person name="Wu X.L."/>
        </authorList>
    </citation>
    <scope>NUCLEOTIDE SEQUENCE [LARGE SCALE GENOMIC DNA]</scope>
    <source>
        <strain evidence="5">DSM 45089 / DQS3-9A1</strain>
    </source>
</reference>
<feature type="domain" description="HTH luxR-type" evidence="3">
    <location>
        <begin position="834"/>
        <end position="898"/>
    </location>
</feature>
<dbReference type="InterPro" id="IPR000792">
    <property type="entry name" value="Tscrpt_reg_LuxR_C"/>
</dbReference>
<dbReference type="GO" id="GO:0004016">
    <property type="term" value="F:adenylate cyclase activity"/>
    <property type="evidence" value="ECO:0007669"/>
    <property type="project" value="TreeGrafter"/>
</dbReference>
<dbReference type="InterPro" id="IPR011990">
    <property type="entry name" value="TPR-like_helical_dom_sf"/>
</dbReference>
<dbReference type="Pfam" id="PF13191">
    <property type="entry name" value="AAA_16"/>
    <property type="match status" value="1"/>
</dbReference>
<dbReference type="HOGENOM" id="CLU_006850_4_1_11"/>
<dbReference type="GO" id="GO:0005737">
    <property type="term" value="C:cytoplasm"/>
    <property type="evidence" value="ECO:0007669"/>
    <property type="project" value="TreeGrafter"/>
</dbReference>
<dbReference type="Pfam" id="PF00196">
    <property type="entry name" value="GerE"/>
    <property type="match status" value="1"/>
</dbReference>
<sequence>MLVGRDTEFAELQTYVEQARLGRSSVVVLRGEAGIGKSALLDELAAANPDVRTVRAACVKSENAIPFAALHMLVHPLRAGIGGLPAPQANALRAVLGTAEAGGHNDDGRAASDRFLVGLALLTLLSDVAEERPLLCVIDDAHWLDQSSAEALLFAVRRLRAEPIALVFGVREGDAPEFPADGLPELTLSPLAAEAAAALLDRRKASLTPEQRETLIADARGNPLALLELPANADAEPSSRFLRLKSAFAERIRALPAATQTALAVVASDDTSRASVVLAAISELGNSPSDLAPAEKADIIFVRDDRVEFRHPLLRAAAYYAAPITTRTDSHRALASAHQALGDHCHYAWHLAAAATKPDDHVATVLAEAAQPRGKLQHNAATSQMLERAAELTIDTRQRAERFTLSAQSAASAGQFERAERLAEQAADYAQDPLQLADIAIVRASVLDDQDQPKLAHRLLSDAAVTVAPLDGEFAGHLLFRAARSAANAGDLDVLARIAERAIDMHLPNSGAVTALASAFNSQHTFVASESEDPLATLVNMLDGCGETTELLEIGWWQLLRGRFHDAHDLAQMVESRARGDSAAGMLAAALPLLARTQLILGQLDDAQASAEEAATISRDIGARRHGLYVSNVLGHIAAIRGDVEACIRNTEEPLSRNIAPGNMHALGARSLLDLGLGRYENAFTTLQTMMSGAGRQGAIASLPDLIEAAMRLGDNTSAIEALEWFDAWALRLNQPWAESAALRCRALTAADSAAGVYYAQSVRLHTSPGPPFEYARTNLLYGEWLRRQRQTTEARVYLRRAADTFARMRANPWQERANAELRAAGGRIESQPGDDKTSTLTPQERQVVRLAATGLSNRDIAGQLFLSPRTVGYHLYKAYPKLGVTSRGELATVPELG</sequence>
<dbReference type="SUPFAM" id="SSF46894">
    <property type="entry name" value="C-terminal effector domain of the bipartite response regulators"/>
    <property type="match status" value="1"/>
</dbReference>
<keyword evidence="2" id="KW-0067">ATP-binding</keyword>
<dbReference type="RefSeq" id="WP_013805714.1">
    <property type="nucleotide sequence ID" value="NC_015564.1"/>
</dbReference>
<dbReference type="PRINTS" id="PR00038">
    <property type="entry name" value="HTHLUXR"/>
</dbReference>
<dbReference type="SUPFAM" id="SSF48452">
    <property type="entry name" value="TPR-like"/>
    <property type="match status" value="1"/>
</dbReference>
<evidence type="ECO:0000256" key="1">
    <source>
        <dbReference type="ARBA" id="ARBA00022741"/>
    </source>
</evidence>
<dbReference type="Gene3D" id="1.25.40.10">
    <property type="entry name" value="Tetratricopeptide repeat domain"/>
    <property type="match status" value="1"/>
</dbReference>
<dbReference type="GO" id="GO:0005524">
    <property type="term" value="F:ATP binding"/>
    <property type="evidence" value="ECO:0007669"/>
    <property type="project" value="UniProtKB-KW"/>
</dbReference>
<dbReference type="InterPro" id="IPR016032">
    <property type="entry name" value="Sig_transdc_resp-reg_C-effctor"/>
</dbReference>
<keyword evidence="5" id="KW-1185">Reference proteome</keyword>
<evidence type="ECO:0000313" key="5">
    <source>
        <dbReference type="Proteomes" id="UP000009235"/>
    </source>
</evidence>
<dbReference type="eggNOG" id="COG2909">
    <property type="taxonomic scope" value="Bacteria"/>
</dbReference>
<dbReference type="OrthoDB" id="134933at2"/>
<keyword evidence="1" id="KW-0547">Nucleotide-binding</keyword>
<dbReference type="GO" id="GO:0006355">
    <property type="term" value="P:regulation of DNA-templated transcription"/>
    <property type="evidence" value="ECO:0007669"/>
    <property type="project" value="InterPro"/>
</dbReference>
<dbReference type="GO" id="GO:0003677">
    <property type="term" value="F:DNA binding"/>
    <property type="evidence" value="ECO:0007669"/>
    <property type="project" value="InterPro"/>
</dbReference>
<dbReference type="AlphaFoldDB" id="F6EN48"/>
<evidence type="ECO:0000313" key="4">
    <source>
        <dbReference type="EMBL" id="AEF39365.1"/>
    </source>
</evidence>
<dbReference type="InterPro" id="IPR027417">
    <property type="entry name" value="P-loop_NTPase"/>
</dbReference>
<evidence type="ECO:0000256" key="2">
    <source>
        <dbReference type="ARBA" id="ARBA00022840"/>
    </source>
</evidence>
<dbReference type="STRING" id="443218.AS9A_0913"/>
<dbReference type="InterPro" id="IPR036388">
    <property type="entry name" value="WH-like_DNA-bd_sf"/>
</dbReference>
<dbReference type="KEGG" id="asd:AS9A_0913"/>
<dbReference type="PROSITE" id="PS50043">
    <property type="entry name" value="HTH_LUXR_2"/>
    <property type="match status" value="1"/>
</dbReference>
<dbReference type="InterPro" id="IPR041664">
    <property type="entry name" value="AAA_16"/>
</dbReference>
<dbReference type="PANTHER" id="PTHR16305:SF35">
    <property type="entry name" value="TRANSCRIPTIONAL ACTIVATOR DOMAIN"/>
    <property type="match status" value="1"/>
</dbReference>
<dbReference type="Gene3D" id="1.10.10.10">
    <property type="entry name" value="Winged helix-like DNA-binding domain superfamily/Winged helix DNA-binding domain"/>
    <property type="match status" value="1"/>
</dbReference>
<dbReference type="Gene3D" id="3.40.50.300">
    <property type="entry name" value="P-loop containing nucleotide triphosphate hydrolases"/>
    <property type="match status" value="1"/>
</dbReference>
<dbReference type="Proteomes" id="UP000009235">
    <property type="component" value="Chromosome"/>
</dbReference>
<dbReference type="EMBL" id="CP002786">
    <property type="protein sequence ID" value="AEF39365.1"/>
    <property type="molecule type" value="Genomic_DNA"/>
</dbReference>
<proteinExistence type="predicted"/>
<evidence type="ECO:0000259" key="3">
    <source>
        <dbReference type="PROSITE" id="PS50043"/>
    </source>
</evidence>
<dbReference type="CDD" id="cd06170">
    <property type="entry name" value="LuxR_C_like"/>
    <property type="match status" value="1"/>
</dbReference>
<protein>
    <submittedName>
        <fullName evidence="4">Transcriptional regulator, LuxR family</fullName>
    </submittedName>
</protein>
<name>F6EN48_HOYSD</name>
<dbReference type="SUPFAM" id="SSF52540">
    <property type="entry name" value="P-loop containing nucleoside triphosphate hydrolases"/>
    <property type="match status" value="1"/>
</dbReference>
<accession>F6EN48</accession>